<sequence length="115" mass="13251">MEQHQEAIQRPEGSKKQQESSQRAESSKTRHGESSKRQENSRKCHDGAKKPHKYCEIYVNPRNGNTIELRNGTKSYTLDLPEGHEYKYKLWDGIWKVVDLTTGEKYGIDLQGSDA</sequence>
<evidence type="ECO:0000313" key="3">
    <source>
        <dbReference type="Proteomes" id="UP000799302"/>
    </source>
</evidence>
<organism evidence="2 3">
    <name type="scientific">Microthyrium microscopicum</name>
    <dbReference type="NCBI Taxonomy" id="703497"/>
    <lineage>
        <taxon>Eukaryota</taxon>
        <taxon>Fungi</taxon>
        <taxon>Dikarya</taxon>
        <taxon>Ascomycota</taxon>
        <taxon>Pezizomycotina</taxon>
        <taxon>Dothideomycetes</taxon>
        <taxon>Dothideomycetes incertae sedis</taxon>
        <taxon>Microthyriales</taxon>
        <taxon>Microthyriaceae</taxon>
        <taxon>Microthyrium</taxon>
    </lineage>
</organism>
<accession>A0A6A6UBD4</accession>
<gene>
    <name evidence="2" type="ORF">BT63DRAFT_470368</name>
</gene>
<dbReference type="EMBL" id="MU004235">
    <property type="protein sequence ID" value="KAF2668901.1"/>
    <property type="molecule type" value="Genomic_DNA"/>
</dbReference>
<evidence type="ECO:0000256" key="1">
    <source>
        <dbReference type="SAM" id="MobiDB-lite"/>
    </source>
</evidence>
<dbReference type="AlphaFoldDB" id="A0A6A6UBD4"/>
<evidence type="ECO:0000313" key="2">
    <source>
        <dbReference type="EMBL" id="KAF2668901.1"/>
    </source>
</evidence>
<feature type="region of interest" description="Disordered" evidence="1">
    <location>
        <begin position="1"/>
        <end position="52"/>
    </location>
</feature>
<feature type="compositionally biased region" description="Basic and acidic residues" evidence="1">
    <location>
        <begin position="25"/>
        <end position="52"/>
    </location>
</feature>
<feature type="compositionally biased region" description="Basic and acidic residues" evidence="1">
    <location>
        <begin position="1"/>
        <end position="18"/>
    </location>
</feature>
<reference evidence="2" key="1">
    <citation type="journal article" date="2020" name="Stud. Mycol.">
        <title>101 Dothideomycetes genomes: a test case for predicting lifestyles and emergence of pathogens.</title>
        <authorList>
            <person name="Haridas S."/>
            <person name="Albert R."/>
            <person name="Binder M."/>
            <person name="Bloem J."/>
            <person name="Labutti K."/>
            <person name="Salamov A."/>
            <person name="Andreopoulos B."/>
            <person name="Baker S."/>
            <person name="Barry K."/>
            <person name="Bills G."/>
            <person name="Bluhm B."/>
            <person name="Cannon C."/>
            <person name="Castanera R."/>
            <person name="Culley D."/>
            <person name="Daum C."/>
            <person name="Ezra D."/>
            <person name="Gonzalez J."/>
            <person name="Henrissat B."/>
            <person name="Kuo A."/>
            <person name="Liang C."/>
            <person name="Lipzen A."/>
            <person name="Lutzoni F."/>
            <person name="Magnuson J."/>
            <person name="Mondo S."/>
            <person name="Nolan M."/>
            <person name="Ohm R."/>
            <person name="Pangilinan J."/>
            <person name="Park H.-J."/>
            <person name="Ramirez L."/>
            <person name="Alfaro M."/>
            <person name="Sun H."/>
            <person name="Tritt A."/>
            <person name="Yoshinaga Y."/>
            <person name="Zwiers L.-H."/>
            <person name="Turgeon B."/>
            <person name="Goodwin S."/>
            <person name="Spatafora J."/>
            <person name="Crous P."/>
            <person name="Grigoriev I."/>
        </authorList>
    </citation>
    <scope>NUCLEOTIDE SEQUENCE</scope>
    <source>
        <strain evidence="2">CBS 115976</strain>
    </source>
</reference>
<protein>
    <submittedName>
        <fullName evidence="2">Uncharacterized protein</fullName>
    </submittedName>
</protein>
<keyword evidence="3" id="KW-1185">Reference proteome</keyword>
<name>A0A6A6UBD4_9PEZI</name>
<dbReference type="Proteomes" id="UP000799302">
    <property type="component" value="Unassembled WGS sequence"/>
</dbReference>
<proteinExistence type="predicted"/>